<feature type="transmembrane region" description="Helical" evidence="6">
    <location>
        <begin position="20"/>
        <end position="40"/>
    </location>
</feature>
<feature type="transmembrane region" description="Helical" evidence="6">
    <location>
        <begin position="138"/>
        <end position="156"/>
    </location>
</feature>
<evidence type="ECO:0000256" key="6">
    <source>
        <dbReference type="SAM" id="Phobius"/>
    </source>
</evidence>
<organism evidence="8 9">
    <name type="scientific">Apiospora marii</name>
    <dbReference type="NCBI Taxonomy" id="335849"/>
    <lineage>
        <taxon>Eukaryota</taxon>
        <taxon>Fungi</taxon>
        <taxon>Dikarya</taxon>
        <taxon>Ascomycota</taxon>
        <taxon>Pezizomycotina</taxon>
        <taxon>Sordariomycetes</taxon>
        <taxon>Xylariomycetidae</taxon>
        <taxon>Amphisphaeriales</taxon>
        <taxon>Apiosporaceae</taxon>
        <taxon>Apiospora</taxon>
    </lineage>
</organism>
<evidence type="ECO:0000256" key="1">
    <source>
        <dbReference type="ARBA" id="ARBA00004141"/>
    </source>
</evidence>
<evidence type="ECO:0000313" key="8">
    <source>
        <dbReference type="EMBL" id="KAK8005920.1"/>
    </source>
</evidence>
<dbReference type="Proteomes" id="UP001396898">
    <property type="component" value="Unassembled WGS sequence"/>
</dbReference>
<comment type="caution">
    <text evidence="8">The sequence shown here is derived from an EMBL/GenBank/DDBJ whole genome shotgun (WGS) entry which is preliminary data.</text>
</comment>
<dbReference type="Pfam" id="PF20684">
    <property type="entry name" value="Fung_rhodopsin"/>
    <property type="match status" value="1"/>
</dbReference>
<dbReference type="PANTHER" id="PTHR33048:SF47">
    <property type="entry name" value="INTEGRAL MEMBRANE PROTEIN-RELATED"/>
    <property type="match status" value="1"/>
</dbReference>
<feature type="transmembrane region" description="Helical" evidence="6">
    <location>
        <begin position="185"/>
        <end position="208"/>
    </location>
</feature>
<evidence type="ECO:0000256" key="2">
    <source>
        <dbReference type="ARBA" id="ARBA00022692"/>
    </source>
</evidence>
<sequence>MADAEYALPSEEKVDQATFLATTWAVTAVSATFLIARVWIRLKSDSRLRLDDYLVLAAWLMLLLSAVLWEIKGGLLYWMYDVQYGRRPPSADFVPAYATFMPLVFVWSALYPSCLWAVKFSFLVFFRRLGFKVNQNKGWWWSVFAVTACGWVVSIADIDFRCTLADITYIMSQCPRKEHVRYQDVGIYVNLVIDIITDLLILSIPFRMFWNVRIPLHKKVALLGVFSLTIIIMVVAVIRVAFIRGFGVGLGEQTATTEWLFLWSYVEMAVGE</sequence>
<evidence type="ECO:0000259" key="7">
    <source>
        <dbReference type="Pfam" id="PF20684"/>
    </source>
</evidence>
<protein>
    <recommendedName>
        <fullName evidence="7">Rhodopsin domain-containing protein</fullName>
    </recommendedName>
</protein>
<evidence type="ECO:0000313" key="9">
    <source>
        <dbReference type="Proteomes" id="UP001396898"/>
    </source>
</evidence>
<feature type="domain" description="Rhodopsin" evidence="7">
    <location>
        <begin position="36"/>
        <end position="271"/>
    </location>
</feature>
<keyword evidence="3 6" id="KW-1133">Transmembrane helix</keyword>
<evidence type="ECO:0000256" key="4">
    <source>
        <dbReference type="ARBA" id="ARBA00023136"/>
    </source>
</evidence>
<evidence type="ECO:0000256" key="5">
    <source>
        <dbReference type="ARBA" id="ARBA00038359"/>
    </source>
</evidence>
<dbReference type="PANTHER" id="PTHR33048">
    <property type="entry name" value="PTH11-LIKE INTEGRAL MEMBRANE PROTEIN (AFU_ORTHOLOGUE AFUA_5G11245)"/>
    <property type="match status" value="1"/>
</dbReference>
<accession>A0ABR1RA29</accession>
<name>A0ABR1RA29_9PEZI</name>
<evidence type="ECO:0000256" key="3">
    <source>
        <dbReference type="ARBA" id="ARBA00022989"/>
    </source>
</evidence>
<feature type="transmembrane region" description="Helical" evidence="6">
    <location>
        <begin position="220"/>
        <end position="242"/>
    </location>
</feature>
<keyword evidence="2 6" id="KW-0812">Transmembrane</keyword>
<gene>
    <name evidence="8" type="ORF">PG991_012217</name>
</gene>
<dbReference type="InterPro" id="IPR049326">
    <property type="entry name" value="Rhodopsin_dom_fungi"/>
</dbReference>
<dbReference type="InterPro" id="IPR052337">
    <property type="entry name" value="SAT4-like"/>
</dbReference>
<keyword evidence="9" id="KW-1185">Reference proteome</keyword>
<feature type="transmembrane region" description="Helical" evidence="6">
    <location>
        <begin position="52"/>
        <end position="80"/>
    </location>
</feature>
<comment type="subcellular location">
    <subcellularLocation>
        <location evidence="1">Membrane</location>
        <topology evidence="1">Multi-pass membrane protein</topology>
    </subcellularLocation>
</comment>
<feature type="transmembrane region" description="Helical" evidence="6">
    <location>
        <begin position="100"/>
        <end position="126"/>
    </location>
</feature>
<dbReference type="EMBL" id="JAQQWI010000017">
    <property type="protein sequence ID" value="KAK8005920.1"/>
    <property type="molecule type" value="Genomic_DNA"/>
</dbReference>
<reference evidence="8 9" key="1">
    <citation type="submission" date="2023-01" db="EMBL/GenBank/DDBJ databases">
        <title>Analysis of 21 Apiospora genomes using comparative genomics revels a genus with tremendous synthesis potential of carbohydrate active enzymes and secondary metabolites.</title>
        <authorList>
            <person name="Sorensen T."/>
        </authorList>
    </citation>
    <scope>NUCLEOTIDE SEQUENCE [LARGE SCALE GENOMIC DNA]</scope>
    <source>
        <strain evidence="8 9">CBS 20057</strain>
    </source>
</reference>
<proteinExistence type="inferred from homology"/>
<comment type="similarity">
    <text evidence="5">Belongs to the SAT4 family.</text>
</comment>
<keyword evidence="4 6" id="KW-0472">Membrane</keyword>